<dbReference type="InterPro" id="IPR052355">
    <property type="entry name" value="CENP-V-like"/>
</dbReference>
<dbReference type="GeneID" id="67019226"/>
<dbReference type="SUPFAM" id="SSF51316">
    <property type="entry name" value="Mss4-like"/>
    <property type="match status" value="1"/>
</dbReference>
<dbReference type="InterPro" id="IPR011057">
    <property type="entry name" value="Mss4-like_sf"/>
</dbReference>
<evidence type="ECO:0000313" key="6">
    <source>
        <dbReference type="EMBL" id="CAG5170895.1"/>
    </source>
</evidence>
<keyword evidence="7" id="KW-1185">Reference proteome</keyword>
<sequence>MSDTAEPDIALPTAPSADAPKKTYDASCHCGAFRYSVAASPPLDDPNAVVMECNCSICVCNGYLFIYVPNELVVFTEGSIEQFKSYSFGFKRMNHYFCGTCGVSCMVRSKGPDFFPGMTCVNVRMLQGVELEDLKRKPGDGKNY</sequence>
<organism evidence="6 7">
    <name type="scientific">Alternaria atra</name>
    <dbReference type="NCBI Taxonomy" id="119953"/>
    <lineage>
        <taxon>Eukaryota</taxon>
        <taxon>Fungi</taxon>
        <taxon>Dikarya</taxon>
        <taxon>Ascomycota</taxon>
        <taxon>Pezizomycotina</taxon>
        <taxon>Dothideomycetes</taxon>
        <taxon>Pleosporomycetidae</taxon>
        <taxon>Pleosporales</taxon>
        <taxon>Pleosporineae</taxon>
        <taxon>Pleosporaceae</taxon>
        <taxon>Alternaria</taxon>
        <taxon>Alternaria sect. Ulocladioides</taxon>
    </lineage>
</organism>
<evidence type="ECO:0000256" key="1">
    <source>
        <dbReference type="ARBA" id="ARBA00005495"/>
    </source>
</evidence>
<keyword evidence="3" id="KW-0862">Zinc</keyword>
<feature type="domain" description="CENP-V/GFA" evidence="5">
    <location>
        <begin position="24"/>
        <end position="144"/>
    </location>
</feature>
<accession>A0A8J2I893</accession>
<feature type="region of interest" description="Disordered" evidence="4">
    <location>
        <begin position="1"/>
        <end position="22"/>
    </location>
</feature>
<comment type="caution">
    <text evidence="6">The sequence shown here is derived from an EMBL/GenBank/DDBJ whole genome shotgun (WGS) entry which is preliminary data.</text>
</comment>
<dbReference type="PROSITE" id="PS51891">
    <property type="entry name" value="CENP_V_GFA"/>
    <property type="match status" value="1"/>
</dbReference>
<dbReference type="Gene3D" id="2.170.150.70">
    <property type="match status" value="1"/>
</dbReference>
<proteinExistence type="inferred from homology"/>
<dbReference type="RefSeq" id="XP_043170810.1">
    <property type="nucleotide sequence ID" value="XM_043314875.1"/>
</dbReference>
<evidence type="ECO:0000256" key="4">
    <source>
        <dbReference type="SAM" id="MobiDB-lite"/>
    </source>
</evidence>
<dbReference type="Proteomes" id="UP000676310">
    <property type="component" value="Unassembled WGS sequence"/>
</dbReference>
<dbReference type="PANTHER" id="PTHR28620">
    <property type="entry name" value="CENTROMERE PROTEIN V"/>
    <property type="match status" value="1"/>
</dbReference>
<evidence type="ECO:0000256" key="3">
    <source>
        <dbReference type="ARBA" id="ARBA00022833"/>
    </source>
</evidence>
<dbReference type="GO" id="GO:0016846">
    <property type="term" value="F:carbon-sulfur lyase activity"/>
    <property type="evidence" value="ECO:0007669"/>
    <property type="project" value="InterPro"/>
</dbReference>
<dbReference type="AlphaFoldDB" id="A0A8J2I893"/>
<evidence type="ECO:0000313" key="7">
    <source>
        <dbReference type="Proteomes" id="UP000676310"/>
    </source>
</evidence>
<evidence type="ECO:0000259" key="5">
    <source>
        <dbReference type="PROSITE" id="PS51891"/>
    </source>
</evidence>
<evidence type="ECO:0000256" key="2">
    <source>
        <dbReference type="ARBA" id="ARBA00022723"/>
    </source>
</evidence>
<dbReference type="PANTHER" id="PTHR28620:SF1">
    <property type="entry name" value="CENP-V_GFA DOMAIN-CONTAINING PROTEIN"/>
    <property type="match status" value="1"/>
</dbReference>
<reference evidence="6" key="1">
    <citation type="submission" date="2021-05" db="EMBL/GenBank/DDBJ databases">
        <authorList>
            <person name="Stam R."/>
        </authorList>
    </citation>
    <scope>NUCLEOTIDE SEQUENCE</scope>
    <source>
        <strain evidence="6">CS162</strain>
    </source>
</reference>
<dbReference type="InterPro" id="IPR006913">
    <property type="entry name" value="CENP-V/GFA"/>
</dbReference>
<dbReference type="OrthoDB" id="2993351at2759"/>
<keyword evidence="2" id="KW-0479">Metal-binding</keyword>
<dbReference type="GO" id="GO:0046872">
    <property type="term" value="F:metal ion binding"/>
    <property type="evidence" value="ECO:0007669"/>
    <property type="project" value="UniProtKB-KW"/>
</dbReference>
<dbReference type="EMBL" id="CAJRGZ010000022">
    <property type="protein sequence ID" value="CAG5170895.1"/>
    <property type="molecule type" value="Genomic_DNA"/>
</dbReference>
<gene>
    <name evidence="6" type="ORF">ALTATR162_LOCUS7247</name>
</gene>
<comment type="similarity">
    <text evidence="1">Belongs to the Gfa family.</text>
</comment>
<protein>
    <recommendedName>
        <fullName evidence="5">CENP-V/GFA domain-containing protein</fullName>
    </recommendedName>
</protein>
<dbReference type="Pfam" id="PF04828">
    <property type="entry name" value="GFA"/>
    <property type="match status" value="1"/>
</dbReference>
<name>A0A8J2I893_9PLEO</name>